<dbReference type="InterPro" id="IPR000792">
    <property type="entry name" value="Tscrpt_reg_LuxR_C"/>
</dbReference>
<evidence type="ECO:0000313" key="6">
    <source>
        <dbReference type="Proteomes" id="UP000664601"/>
    </source>
</evidence>
<keyword evidence="3" id="KW-0804">Transcription</keyword>
<proteinExistence type="predicted"/>
<dbReference type="CDD" id="cd06170">
    <property type="entry name" value="LuxR_C_like"/>
    <property type="match status" value="1"/>
</dbReference>
<dbReference type="Proteomes" id="UP000664601">
    <property type="component" value="Unassembled WGS sequence"/>
</dbReference>
<evidence type="ECO:0000256" key="1">
    <source>
        <dbReference type="ARBA" id="ARBA00023015"/>
    </source>
</evidence>
<dbReference type="PRINTS" id="PR00038">
    <property type="entry name" value="HTHLUXR"/>
</dbReference>
<dbReference type="SMART" id="SM00421">
    <property type="entry name" value="HTH_LUXR"/>
    <property type="match status" value="1"/>
</dbReference>
<evidence type="ECO:0000256" key="2">
    <source>
        <dbReference type="ARBA" id="ARBA00023125"/>
    </source>
</evidence>
<keyword evidence="2" id="KW-0238">DNA-binding</keyword>
<evidence type="ECO:0000313" key="5">
    <source>
        <dbReference type="EMBL" id="MBO1308729.1"/>
    </source>
</evidence>
<dbReference type="Gene3D" id="1.10.10.10">
    <property type="entry name" value="Winged helix-like DNA-binding domain superfamily/Winged helix DNA-binding domain"/>
    <property type="match status" value="1"/>
</dbReference>
<dbReference type="PANTHER" id="PTHR44688">
    <property type="entry name" value="DNA-BINDING TRANSCRIPTIONAL ACTIVATOR DEVR_DOSR"/>
    <property type="match status" value="1"/>
</dbReference>
<gene>
    <name evidence="5" type="ORF">JZO70_21325</name>
</gene>
<organism evidence="5 6">
    <name type="scientific">Candidatus Enterococcus moelleringii</name>
    <dbReference type="NCBI Taxonomy" id="2815325"/>
    <lineage>
        <taxon>Bacteria</taxon>
        <taxon>Bacillati</taxon>
        <taxon>Bacillota</taxon>
        <taxon>Bacilli</taxon>
        <taxon>Lactobacillales</taxon>
        <taxon>Enterococcaceae</taxon>
        <taxon>Enterococcus</taxon>
    </lineage>
</organism>
<dbReference type="PANTHER" id="PTHR44688:SF16">
    <property type="entry name" value="DNA-BINDING TRANSCRIPTIONAL ACTIVATOR DEVR_DOSR"/>
    <property type="match status" value="1"/>
</dbReference>
<dbReference type="RefSeq" id="WP_207675718.1">
    <property type="nucleotide sequence ID" value="NZ_JAFREM010000041.1"/>
</dbReference>
<sequence>MMTLPSELWQMINSFIYAIYQAKSIDELRRTTLEKLPELVASDCSFFDMARVEKNQTRYFNPMSLTISQEKMAEYFDSFIYGDYVSWMFSLHQNSVVYCDSKIVTDEVREQSPLYNQWLKPMNLYYSCGINFVCENVPYGSLNLFNSRKRGDFTQQDLEILSVLEPHFTLKLTQLYPHGLPILSDQTAEEPMDKYHLTSREQELVRWLCTAADIEEIGQQLFISVHTVRKHAANIYRKTNCKNRNQLVALMAKERIT</sequence>
<keyword evidence="1" id="KW-0805">Transcription regulation</keyword>
<evidence type="ECO:0000259" key="4">
    <source>
        <dbReference type="PROSITE" id="PS50043"/>
    </source>
</evidence>
<dbReference type="EMBL" id="JAFREM010000041">
    <property type="protein sequence ID" value="MBO1308729.1"/>
    <property type="molecule type" value="Genomic_DNA"/>
</dbReference>
<comment type="caution">
    <text evidence="5">The sequence shown here is derived from an EMBL/GenBank/DDBJ whole genome shotgun (WGS) entry which is preliminary data.</text>
</comment>
<accession>A0ABS3LGG0</accession>
<dbReference type="Pfam" id="PF00196">
    <property type="entry name" value="GerE"/>
    <property type="match status" value="1"/>
</dbReference>
<feature type="domain" description="HTH luxR-type" evidence="4">
    <location>
        <begin position="190"/>
        <end position="255"/>
    </location>
</feature>
<dbReference type="InterPro" id="IPR016032">
    <property type="entry name" value="Sig_transdc_resp-reg_C-effctor"/>
</dbReference>
<dbReference type="PROSITE" id="PS50043">
    <property type="entry name" value="HTH_LUXR_2"/>
    <property type="match status" value="1"/>
</dbReference>
<evidence type="ECO:0000256" key="3">
    <source>
        <dbReference type="ARBA" id="ARBA00023163"/>
    </source>
</evidence>
<name>A0ABS3LGG0_9ENTE</name>
<reference evidence="5 6" key="1">
    <citation type="submission" date="2021-03" db="EMBL/GenBank/DDBJ databases">
        <title>Enterococcal diversity collection.</title>
        <authorList>
            <person name="Gilmore M.S."/>
            <person name="Schwartzman J."/>
            <person name="Van Tyne D."/>
            <person name="Martin M."/>
            <person name="Earl A.M."/>
            <person name="Manson A.L."/>
            <person name="Straub T."/>
            <person name="Salamzade R."/>
            <person name="Saavedra J."/>
            <person name="Lebreton F."/>
            <person name="Prichula J."/>
            <person name="Schaufler K."/>
            <person name="Gaca A."/>
            <person name="Sgardioli B."/>
            <person name="Wagenaar J."/>
            <person name="Strong T."/>
        </authorList>
    </citation>
    <scope>NUCLEOTIDE SEQUENCE [LARGE SCALE GENOMIC DNA]</scope>
    <source>
        <strain evidence="5 6">669A</strain>
    </source>
</reference>
<dbReference type="SUPFAM" id="SSF46894">
    <property type="entry name" value="C-terminal effector domain of the bipartite response regulators"/>
    <property type="match status" value="1"/>
</dbReference>
<dbReference type="InterPro" id="IPR036388">
    <property type="entry name" value="WH-like_DNA-bd_sf"/>
</dbReference>
<keyword evidence="6" id="KW-1185">Reference proteome</keyword>
<protein>
    <recommendedName>
        <fullName evidence="4">HTH luxR-type domain-containing protein</fullName>
    </recommendedName>
</protein>